<dbReference type="InterPro" id="IPR043502">
    <property type="entry name" value="DNA/RNA_pol_sf"/>
</dbReference>
<evidence type="ECO:0000313" key="3">
    <source>
        <dbReference type="EMBL" id="VDI64623.1"/>
    </source>
</evidence>
<proteinExistence type="predicted"/>
<feature type="transmembrane region" description="Helical" evidence="1">
    <location>
        <begin position="120"/>
        <end position="143"/>
    </location>
</feature>
<keyword evidence="1" id="KW-0472">Membrane</keyword>
<keyword evidence="1" id="KW-1133">Transmembrane helix</keyword>
<keyword evidence="4" id="KW-1185">Reference proteome</keyword>
<dbReference type="AlphaFoldDB" id="A0A8B6GJZ9"/>
<comment type="caution">
    <text evidence="3">The sequence shown here is derived from an EMBL/GenBank/DDBJ whole genome shotgun (WGS) entry which is preliminary data.</text>
</comment>
<sequence>MEFLHKNATAEILRQSENGCYSTDKLCNPRECSCNEDCKSYSWNLTSSSVKKDDSFGCGMRVENTTNNSKIYLTLKYNGSDFISPTTVIVSENEISTTLHYTQTTSAANMGNTNNNLIKLAIVISAIIGGIIAAFVISCAVTICVTKYRTGVGWKQHFNKLAQPANDPEYDDEYIKQLALDLDNIIDICNNQTNTISVTEKDVQDAINGLKINKSPDIYSISSENIKYGGDKLQTVIKNMIVSSFKLGVIPEILKMGLLTPVFKNKGSNKNATNYRGITIMPILLKLIESVAKAKVQPKILNEQNRLQRGFTVNSAPMNCSFFIEEFIRECRDAGKIIYIALLDAKSAFDVVTHESILRKLYIAGVEGLLWKLIHSLHMDSSSVVKFNGLISEPFSICQGVKQGGILSADLYKLYINNLLTDIEHSGLGAKIGSICCAAPTCADDVALMSDNPEELQVLINMAYNYSQRERYKLQPVKSVILPVYPNRRKQQEPSFPWSIGNSIMPIVSQTTHMGVLRTSKPDDPNPLYENVKKARRAMYSLMPAGLHGKNGLDIQSLLHIFNIYVIPVLLYGLELVTPTGKNLDIIDIFHKKCIKQLLSLPTSTATPAIYILSGQLPIEGQIHKKILSLFGNISRQPQNSLEKQIAYRQLLMKTDDSNSWFIIVKTILAKYNLPSALYLLDSQIQKLKWKTMVNKEVSKYWKHFIEGHCKLYPSLKYLNSQYIPGKTHVLVNLSASNSMQEAMRIPVKLRIATGSYILMADRTRHSKNKGLLATCPLCQTSDETLEHFLLLCPALSNQRKSILSNIQLLHEKLSIQFKHNGSEVDLIQVIIDSSTIGLLEPSCDNSILMDIEFQSRRLCFLLHTSRSRILNDIDPTSS</sequence>
<dbReference type="PROSITE" id="PS50878">
    <property type="entry name" value="RT_POL"/>
    <property type="match status" value="1"/>
</dbReference>
<keyword evidence="1" id="KW-0812">Transmembrane</keyword>
<dbReference type="Pfam" id="PF00078">
    <property type="entry name" value="RVT_1"/>
    <property type="match status" value="1"/>
</dbReference>
<evidence type="ECO:0000256" key="1">
    <source>
        <dbReference type="SAM" id="Phobius"/>
    </source>
</evidence>
<dbReference type="OrthoDB" id="10014409at2759"/>
<name>A0A8B6GJZ9_MYTGA</name>
<gene>
    <name evidence="3" type="ORF">MGAL_10B063411</name>
</gene>
<dbReference type="Proteomes" id="UP000596742">
    <property type="component" value="Unassembled WGS sequence"/>
</dbReference>
<accession>A0A8B6GJZ9</accession>
<reference evidence="3" key="1">
    <citation type="submission" date="2018-11" db="EMBL/GenBank/DDBJ databases">
        <authorList>
            <person name="Alioto T."/>
            <person name="Alioto T."/>
        </authorList>
    </citation>
    <scope>NUCLEOTIDE SEQUENCE</scope>
</reference>
<organism evidence="3 4">
    <name type="scientific">Mytilus galloprovincialis</name>
    <name type="common">Mediterranean mussel</name>
    <dbReference type="NCBI Taxonomy" id="29158"/>
    <lineage>
        <taxon>Eukaryota</taxon>
        <taxon>Metazoa</taxon>
        <taxon>Spiralia</taxon>
        <taxon>Lophotrochozoa</taxon>
        <taxon>Mollusca</taxon>
        <taxon>Bivalvia</taxon>
        <taxon>Autobranchia</taxon>
        <taxon>Pteriomorphia</taxon>
        <taxon>Mytilida</taxon>
        <taxon>Mytiloidea</taxon>
        <taxon>Mytilidae</taxon>
        <taxon>Mytilinae</taxon>
        <taxon>Mytilus</taxon>
    </lineage>
</organism>
<protein>
    <recommendedName>
        <fullName evidence="2">Reverse transcriptase domain-containing protein</fullName>
    </recommendedName>
</protein>
<dbReference type="InterPro" id="IPR000477">
    <property type="entry name" value="RT_dom"/>
</dbReference>
<evidence type="ECO:0000313" key="4">
    <source>
        <dbReference type="Proteomes" id="UP000596742"/>
    </source>
</evidence>
<feature type="domain" description="Reverse transcriptase" evidence="2">
    <location>
        <begin position="243"/>
        <end position="503"/>
    </location>
</feature>
<dbReference type="SUPFAM" id="SSF56672">
    <property type="entry name" value="DNA/RNA polymerases"/>
    <property type="match status" value="1"/>
</dbReference>
<dbReference type="PANTHER" id="PTHR47027:SF20">
    <property type="entry name" value="REVERSE TRANSCRIPTASE-LIKE PROTEIN WITH RNA-DIRECTED DNA POLYMERASE DOMAIN"/>
    <property type="match status" value="1"/>
</dbReference>
<dbReference type="EMBL" id="UYJE01008537">
    <property type="protein sequence ID" value="VDI64623.1"/>
    <property type="molecule type" value="Genomic_DNA"/>
</dbReference>
<dbReference type="PANTHER" id="PTHR47027">
    <property type="entry name" value="REVERSE TRANSCRIPTASE DOMAIN-CONTAINING PROTEIN"/>
    <property type="match status" value="1"/>
</dbReference>
<evidence type="ECO:0000259" key="2">
    <source>
        <dbReference type="PROSITE" id="PS50878"/>
    </source>
</evidence>